<dbReference type="Pfam" id="PF00589">
    <property type="entry name" value="Phage_integrase"/>
    <property type="match status" value="1"/>
</dbReference>
<evidence type="ECO:0000259" key="10">
    <source>
        <dbReference type="PROSITE" id="PS51898"/>
    </source>
</evidence>
<comment type="subunit">
    <text evidence="9">Forms a cyclic heterotetrameric complex composed of two molecules of XerC and two molecules of XerD.</text>
</comment>
<dbReference type="Pfam" id="PF02899">
    <property type="entry name" value="Phage_int_SAM_1"/>
    <property type="match status" value="1"/>
</dbReference>
<evidence type="ECO:0000313" key="13">
    <source>
        <dbReference type="Proteomes" id="UP001161409"/>
    </source>
</evidence>
<feature type="active site" evidence="9">
    <location>
        <position position="280"/>
    </location>
</feature>
<dbReference type="Gene3D" id="1.10.150.130">
    <property type="match status" value="1"/>
</dbReference>
<keyword evidence="4 9" id="KW-0159">Chromosome partition</keyword>
<gene>
    <name evidence="9 12" type="primary">xerC</name>
    <name evidence="12" type="ORF">GCM10007924_30810</name>
</gene>
<dbReference type="Proteomes" id="UP001161409">
    <property type="component" value="Unassembled WGS sequence"/>
</dbReference>
<dbReference type="PROSITE" id="PS51900">
    <property type="entry name" value="CB"/>
    <property type="match status" value="1"/>
</dbReference>
<evidence type="ECO:0000256" key="2">
    <source>
        <dbReference type="ARBA" id="ARBA00022490"/>
    </source>
</evidence>
<dbReference type="Gene3D" id="1.10.443.10">
    <property type="entry name" value="Intergrase catalytic core"/>
    <property type="match status" value="1"/>
</dbReference>
<dbReference type="InterPro" id="IPR050090">
    <property type="entry name" value="Tyrosine_recombinase_XerCD"/>
</dbReference>
<accession>A0ABQ5U7H2</accession>
<keyword evidence="2 9" id="KW-0963">Cytoplasm</keyword>
<comment type="similarity">
    <text evidence="9">Belongs to the 'phage' integrase family. XerC subfamily.</text>
</comment>
<evidence type="ECO:0000256" key="6">
    <source>
        <dbReference type="ARBA" id="ARBA00023125"/>
    </source>
</evidence>
<evidence type="ECO:0000256" key="4">
    <source>
        <dbReference type="ARBA" id="ARBA00022829"/>
    </source>
</evidence>
<dbReference type="InterPro" id="IPR011010">
    <property type="entry name" value="DNA_brk_join_enz"/>
</dbReference>
<dbReference type="InterPro" id="IPR013762">
    <property type="entry name" value="Integrase-like_cat_sf"/>
</dbReference>
<comment type="subcellular location">
    <subcellularLocation>
        <location evidence="1 9">Cytoplasm</location>
    </subcellularLocation>
</comment>
<reference evidence="12" key="2">
    <citation type="submission" date="2023-01" db="EMBL/GenBank/DDBJ databases">
        <title>Draft genome sequence of Sneathiella chinensis strain NBRC 103408.</title>
        <authorList>
            <person name="Sun Q."/>
            <person name="Mori K."/>
        </authorList>
    </citation>
    <scope>NUCLEOTIDE SEQUENCE</scope>
    <source>
        <strain evidence="12">NBRC 103408</strain>
    </source>
</reference>
<evidence type="ECO:0000256" key="8">
    <source>
        <dbReference type="ARBA" id="ARBA00023306"/>
    </source>
</evidence>
<dbReference type="InterPro" id="IPR004107">
    <property type="entry name" value="Integrase_SAM-like_N"/>
</dbReference>
<evidence type="ECO:0000256" key="7">
    <source>
        <dbReference type="ARBA" id="ARBA00023172"/>
    </source>
</evidence>
<keyword evidence="5 9" id="KW-0229">DNA integration</keyword>
<feature type="active site" evidence="9">
    <location>
        <position position="163"/>
    </location>
</feature>
<proteinExistence type="inferred from homology"/>
<keyword evidence="7 9" id="KW-0233">DNA recombination</keyword>
<dbReference type="InterPro" id="IPR044068">
    <property type="entry name" value="CB"/>
</dbReference>
<evidence type="ECO:0000256" key="1">
    <source>
        <dbReference type="ARBA" id="ARBA00004496"/>
    </source>
</evidence>
<dbReference type="PANTHER" id="PTHR30349:SF90">
    <property type="entry name" value="TYROSINE RECOMBINASE XERD"/>
    <property type="match status" value="1"/>
</dbReference>
<feature type="active site" evidence="9">
    <location>
        <position position="257"/>
    </location>
</feature>
<dbReference type="EMBL" id="BSNF01000010">
    <property type="protein sequence ID" value="GLQ07859.1"/>
    <property type="molecule type" value="Genomic_DNA"/>
</dbReference>
<evidence type="ECO:0000256" key="9">
    <source>
        <dbReference type="HAMAP-Rule" id="MF_01808"/>
    </source>
</evidence>
<feature type="active site" evidence="9">
    <location>
        <position position="186"/>
    </location>
</feature>
<keyword evidence="6 9" id="KW-0238">DNA-binding</keyword>
<dbReference type="RefSeq" id="WP_169562007.1">
    <property type="nucleotide sequence ID" value="NZ_BSNF01000010.1"/>
</dbReference>
<dbReference type="InterPro" id="IPR010998">
    <property type="entry name" value="Integrase_recombinase_N"/>
</dbReference>
<dbReference type="HAMAP" id="MF_01808">
    <property type="entry name" value="Recomb_XerC_XerD"/>
    <property type="match status" value="1"/>
</dbReference>
<keyword evidence="13" id="KW-1185">Reference proteome</keyword>
<dbReference type="PANTHER" id="PTHR30349">
    <property type="entry name" value="PHAGE INTEGRASE-RELATED"/>
    <property type="match status" value="1"/>
</dbReference>
<comment type="function">
    <text evidence="9">Site-specific tyrosine recombinase, which acts by catalyzing the cutting and rejoining of the recombining DNA molecules. The XerC-XerD complex is essential to convert dimers of the bacterial chromosome into monomers to permit their segregation at cell division. It also contributes to the segregational stability of plasmids.</text>
</comment>
<feature type="domain" description="Core-binding (CB)" evidence="11">
    <location>
        <begin position="5"/>
        <end position="96"/>
    </location>
</feature>
<keyword evidence="8 9" id="KW-0131">Cell cycle</keyword>
<keyword evidence="3 9" id="KW-0132">Cell division</keyword>
<dbReference type="PROSITE" id="PS51898">
    <property type="entry name" value="TYR_RECOMBINASE"/>
    <property type="match status" value="1"/>
</dbReference>
<evidence type="ECO:0000313" key="12">
    <source>
        <dbReference type="EMBL" id="GLQ07859.1"/>
    </source>
</evidence>
<organism evidence="12 13">
    <name type="scientific">Sneathiella chinensis</name>
    <dbReference type="NCBI Taxonomy" id="349750"/>
    <lineage>
        <taxon>Bacteria</taxon>
        <taxon>Pseudomonadati</taxon>
        <taxon>Pseudomonadota</taxon>
        <taxon>Alphaproteobacteria</taxon>
        <taxon>Sneathiellales</taxon>
        <taxon>Sneathiellaceae</taxon>
        <taxon>Sneathiella</taxon>
    </lineage>
</organism>
<feature type="active site" description="O-(3'-phospho-DNA)-tyrosine intermediate" evidence="9">
    <location>
        <position position="289"/>
    </location>
</feature>
<feature type="active site" evidence="9">
    <location>
        <position position="254"/>
    </location>
</feature>
<reference evidence="12" key="1">
    <citation type="journal article" date="2014" name="Int. J. Syst. Evol. Microbiol.">
        <title>Complete genome of a new Firmicutes species belonging to the dominant human colonic microbiota ('Ruminococcus bicirculans') reveals two chromosomes and a selective capacity to utilize plant glucans.</title>
        <authorList>
            <consortium name="NISC Comparative Sequencing Program"/>
            <person name="Wegmann U."/>
            <person name="Louis P."/>
            <person name="Goesmann A."/>
            <person name="Henrissat B."/>
            <person name="Duncan S.H."/>
            <person name="Flint H.J."/>
        </authorList>
    </citation>
    <scope>NUCLEOTIDE SEQUENCE</scope>
    <source>
        <strain evidence="12">NBRC 103408</strain>
    </source>
</reference>
<evidence type="ECO:0000259" key="11">
    <source>
        <dbReference type="PROSITE" id="PS51900"/>
    </source>
</evidence>
<feature type="domain" description="Tyr recombinase" evidence="10">
    <location>
        <begin position="117"/>
        <end position="302"/>
    </location>
</feature>
<sequence length="309" mass="34615">MAALPPLAKAVQSWKDWLAFEKKVSPHTFEAYERDTGDFLAFLTGHLGGEPELKDLEALRAADFRAFLSFRRDEGLSPSSLARVLSSVRSLFRYLDRGGLIHNPYLKTIRPPRKPQRLPRPLNEKDTLDLLAKAGQPGTVNRPEWVDLRDAAVFTLLYGCGLRISEALDLDYRTRPTGDVLRVVGKGNKERLVPVLPIVLRAIDEYAAACPFDFHADSPLFFGKQGRRLGARTVQMRLQELRRQMGLPETATPHALRHSFATHLLSGGGDLRAIQELLGHKSLTTTQRYTDLDDGTLLAVYNSAHPKTR</sequence>
<dbReference type="InterPro" id="IPR023009">
    <property type="entry name" value="Tyrosine_recombinase_XerC/XerD"/>
</dbReference>
<protein>
    <recommendedName>
        <fullName evidence="9">Tyrosine recombinase XerC</fullName>
    </recommendedName>
</protein>
<name>A0ABQ5U7H2_9PROT</name>
<evidence type="ECO:0000256" key="5">
    <source>
        <dbReference type="ARBA" id="ARBA00022908"/>
    </source>
</evidence>
<dbReference type="InterPro" id="IPR002104">
    <property type="entry name" value="Integrase_catalytic"/>
</dbReference>
<comment type="caution">
    <text evidence="12">The sequence shown here is derived from an EMBL/GenBank/DDBJ whole genome shotgun (WGS) entry which is preliminary data.</text>
</comment>
<evidence type="ECO:0000256" key="3">
    <source>
        <dbReference type="ARBA" id="ARBA00022618"/>
    </source>
</evidence>
<dbReference type="SUPFAM" id="SSF56349">
    <property type="entry name" value="DNA breaking-rejoining enzymes"/>
    <property type="match status" value="1"/>
</dbReference>